<name>A0A0N9PVN3_9VIRU</name>
<proteinExistence type="predicted"/>
<keyword evidence="1" id="KW-1133">Transmembrane helix</keyword>
<protein>
    <submittedName>
        <fullName evidence="2">Putative membrane protein</fullName>
    </submittedName>
</protein>
<dbReference type="EMBL" id="KT428292">
    <property type="protein sequence ID" value="ALH06950.1"/>
    <property type="molecule type" value="Genomic_DNA"/>
</dbReference>
<keyword evidence="1" id="KW-0472">Membrane</keyword>
<keyword evidence="1" id="KW-0812">Transmembrane</keyword>
<organism evidence="2 3">
    <name type="scientific">Port-miou virus</name>
    <dbReference type="NCBI Taxonomy" id="1733873"/>
    <lineage>
        <taxon>Viruses</taxon>
        <taxon>Varidnaviria</taxon>
        <taxon>Bamfordvirae</taxon>
        <taxon>Nucleocytoviricota</taxon>
        <taxon>Megaviricetes</taxon>
        <taxon>Pimascovirales</taxon>
        <taxon>Pimascovirales incertae sedis</taxon>
        <taxon>Marseilleviridae</taxon>
        <taxon>Losannavirus</taxon>
        <taxon>Losannavirus lausannense</taxon>
        <taxon>Lausannevirus</taxon>
    </lineage>
</organism>
<evidence type="ECO:0000313" key="3">
    <source>
        <dbReference type="Proteomes" id="UP000319438"/>
    </source>
</evidence>
<gene>
    <name evidence="2" type="ORF">PMV_252</name>
</gene>
<accession>A0A0N9PVN3</accession>
<evidence type="ECO:0000313" key="2">
    <source>
        <dbReference type="EMBL" id="ALH06950.1"/>
    </source>
</evidence>
<reference evidence="2" key="1">
    <citation type="journal article" date="2015" name="Genome Announc.">
        <title>Complete Genome Sequence of a New Member of the Marseilleviridae Recovered from the Brackish Submarine Spring in the Cassis Port-Miou Calanque, France.</title>
        <authorList>
            <person name="Doutre G."/>
            <person name="Arfib B."/>
            <person name="Rochette P."/>
            <person name="Claverie J.M."/>
            <person name="Bonin P."/>
            <person name="Abergel C."/>
        </authorList>
    </citation>
    <scope>NUCLEOTIDE SEQUENCE [LARGE SCALE GENOMIC DNA]</scope>
    <source>
        <strain evidence="2">1</strain>
    </source>
</reference>
<sequence length="367" mass="39431">MGHPKDMDPAKSRDAVVCRDKGARQRHRQRQNGQRCSGSFFSGCRWGRLYRGSNSSFGVSWEKLWTNNKNSCVSLKYFVKYFICLSTSFVFVMVSGCGLFVLIAAVIFFVWILCYGKCCEKKHDSPPPVKDVDFGYDQDAKQWKFSWPTPTVGCGTGYICSYVYLLKDPHGGITGNTNGPALQQNFVALPTPVITGTYTLQLQTRNQIGMSSPTVTTGVVTGPAQVTLQYQPSPGGQFSLAASYPAGGEVSDLKLTVTTQALGQNGELGAQIPLPLTNGSATAVAPYACQPNSGGGTTCSWPYGYGQQVIQTLGTVDSTKVLRGWNTITFSVSYVSQGQTKTVSTTGQIPGVAGQAIPQSSISFGYA</sequence>
<dbReference type="Proteomes" id="UP000319438">
    <property type="component" value="Segment"/>
</dbReference>
<evidence type="ECO:0000256" key="1">
    <source>
        <dbReference type="SAM" id="Phobius"/>
    </source>
</evidence>
<feature type="transmembrane region" description="Helical" evidence="1">
    <location>
        <begin position="81"/>
        <end position="113"/>
    </location>
</feature>